<evidence type="ECO:0000313" key="3">
    <source>
        <dbReference type="Proteomes" id="UP000700596"/>
    </source>
</evidence>
<dbReference type="EMBL" id="JAGMWT010000014">
    <property type="protein sequence ID" value="KAH7116898.1"/>
    <property type="molecule type" value="Genomic_DNA"/>
</dbReference>
<accession>A0A9P9ICV7</accession>
<dbReference type="PANTHER" id="PTHR35392">
    <property type="entry name" value="ZN(II)2CYS6 TRANSCRIPTION FACTOR (EUROFUNG)-RELATED-RELATED"/>
    <property type="match status" value="1"/>
</dbReference>
<dbReference type="OrthoDB" id="5362630at2759"/>
<sequence length="540" mass="61785">MPSSGVLSSATGVSSLSWGNINGNVTGTGQATYQRPPHIDPEWGFVQASSSDARYSHSHQAPLSQMSPTESGYLDSVGPMRHRSNRAPTRPRQTKTKVASAYIPRQQKVKVSRRSGPLEDQCKAKAHKMRKTRVCVRCKMYKAGCDEGDPCQKCAKTMGSARSFLEPCFRDSIEDMGLVRHCNGRCNQAEADFLKYVWQEAKPIHQMEILWFLPGKQQPIRMAQPLRLRYRPFHPDKNKPESTMSVWKNTEEAVITFEHAPYAVFDTTALQPDVESYFFGNLPSMERWIYSRIGRDEIALLTYREAFRLRGNGNTLNAALHLQCLSIMSQGYGVVYSPGIPGIETVDFTALGHADYEAYDRNGRDQILPAAMNHQMDVAFVKLLRRLEHDCHKLLHNKVFKPKIKPWYELHLTFFILCWNLGYISQGATKYLQSKRGIITPSVISQQIKKWEYTYEVILKYWRSVLRGFVPFKLARENEEELHENGQLPDQQAFEYMRRVIEVWDRTGTDRHKPPLTGLSSTLNSMENCYISELFKIAGA</sequence>
<evidence type="ECO:0008006" key="4">
    <source>
        <dbReference type="Google" id="ProtNLM"/>
    </source>
</evidence>
<reference evidence="2" key="1">
    <citation type="journal article" date="2021" name="Nat. Commun.">
        <title>Genetic determinants of endophytism in the Arabidopsis root mycobiome.</title>
        <authorList>
            <person name="Mesny F."/>
            <person name="Miyauchi S."/>
            <person name="Thiergart T."/>
            <person name="Pickel B."/>
            <person name="Atanasova L."/>
            <person name="Karlsson M."/>
            <person name="Huettel B."/>
            <person name="Barry K.W."/>
            <person name="Haridas S."/>
            <person name="Chen C."/>
            <person name="Bauer D."/>
            <person name="Andreopoulos W."/>
            <person name="Pangilinan J."/>
            <person name="LaButti K."/>
            <person name="Riley R."/>
            <person name="Lipzen A."/>
            <person name="Clum A."/>
            <person name="Drula E."/>
            <person name="Henrissat B."/>
            <person name="Kohler A."/>
            <person name="Grigoriev I.V."/>
            <person name="Martin F.M."/>
            <person name="Hacquard S."/>
        </authorList>
    </citation>
    <scope>NUCLEOTIDE SEQUENCE</scope>
    <source>
        <strain evidence="2">MPI-CAGE-CH-0243</strain>
    </source>
</reference>
<protein>
    <recommendedName>
        <fullName evidence="4">Zn(2)-C6 fungal-type domain-containing protein</fullName>
    </recommendedName>
</protein>
<evidence type="ECO:0000256" key="1">
    <source>
        <dbReference type="SAM" id="MobiDB-lite"/>
    </source>
</evidence>
<proteinExistence type="predicted"/>
<dbReference type="InterPro" id="IPR052973">
    <property type="entry name" value="Fungal_sec-metab_reg_TF"/>
</dbReference>
<evidence type="ECO:0000313" key="2">
    <source>
        <dbReference type="EMBL" id="KAH7116898.1"/>
    </source>
</evidence>
<keyword evidence="3" id="KW-1185">Reference proteome</keyword>
<name>A0A9P9ICV7_9PLEO</name>
<dbReference type="Proteomes" id="UP000700596">
    <property type="component" value="Unassembled WGS sequence"/>
</dbReference>
<dbReference type="AlphaFoldDB" id="A0A9P9ICV7"/>
<comment type="caution">
    <text evidence="2">The sequence shown here is derived from an EMBL/GenBank/DDBJ whole genome shotgun (WGS) entry which is preliminary data.</text>
</comment>
<gene>
    <name evidence="2" type="ORF">B0J11DRAFT_552853</name>
</gene>
<organism evidence="2 3">
    <name type="scientific">Dendryphion nanum</name>
    <dbReference type="NCBI Taxonomy" id="256645"/>
    <lineage>
        <taxon>Eukaryota</taxon>
        <taxon>Fungi</taxon>
        <taxon>Dikarya</taxon>
        <taxon>Ascomycota</taxon>
        <taxon>Pezizomycotina</taxon>
        <taxon>Dothideomycetes</taxon>
        <taxon>Pleosporomycetidae</taxon>
        <taxon>Pleosporales</taxon>
        <taxon>Torulaceae</taxon>
        <taxon>Dendryphion</taxon>
    </lineage>
</organism>
<feature type="region of interest" description="Disordered" evidence="1">
    <location>
        <begin position="50"/>
        <end position="97"/>
    </location>
</feature>
<feature type="compositionally biased region" description="Polar residues" evidence="1">
    <location>
        <begin position="50"/>
        <end position="70"/>
    </location>
</feature>